<protein>
    <recommendedName>
        <fullName evidence="2 3">Single-stranded DNA-binding protein</fullName>
        <shortName evidence="2">SSB</shortName>
    </recommendedName>
</protein>
<evidence type="ECO:0000256" key="1">
    <source>
        <dbReference type="ARBA" id="ARBA00023125"/>
    </source>
</evidence>
<dbReference type="Pfam" id="PF00436">
    <property type="entry name" value="SSB"/>
    <property type="match status" value="1"/>
</dbReference>
<comment type="subunit">
    <text evidence="2">Homotetramer.</text>
</comment>
<reference evidence="4 5" key="1">
    <citation type="submission" date="2020-10" db="EMBL/GenBank/DDBJ databases">
        <title>Connecting structure to function with the recovery of over 1000 high-quality activated sludge metagenome-assembled genomes encoding full-length rRNA genes using long-read sequencing.</title>
        <authorList>
            <person name="Singleton C.M."/>
            <person name="Petriglieri F."/>
            <person name="Kristensen J.M."/>
            <person name="Kirkegaard R.H."/>
            <person name="Michaelsen T.Y."/>
            <person name="Andersen M.H."/>
            <person name="Karst S.M."/>
            <person name="Dueholm M.S."/>
            <person name="Nielsen P.H."/>
            <person name="Albertsen M."/>
        </authorList>
    </citation>
    <scope>NUCLEOTIDE SEQUENCE [LARGE SCALE GENOMIC DNA]</scope>
    <source>
        <strain evidence="4">Ribe_18-Q3-R11-54_MAXAC.273</strain>
    </source>
</reference>
<dbReference type="Proteomes" id="UP000808337">
    <property type="component" value="Unassembled WGS sequence"/>
</dbReference>
<dbReference type="InterPro" id="IPR011344">
    <property type="entry name" value="ssDNA-bd"/>
</dbReference>
<dbReference type="PANTHER" id="PTHR10302:SF0">
    <property type="entry name" value="SINGLE-STRANDED DNA-BINDING PROTEIN, MITOCHONDRIAL"/>
    <property type="match status" value="1"/>
</dbReference>
<dbReference type="CDD" id="cd04496">
    <property type="entry name" value="SSB_OBF"/>
    <property type="match status" value="1"/>
</dbReference>
<dbReference type="Gene3D" id="2.40.50.140">
    <property type="entry name" value="Nucleic acid-binding proteins"/>
    <property type="match status" value="1"/>
</dbReference>
<dbReference type="InterPro" id="IPR000424">
    <property type="entry name" value="Primosome_PriB/ssb"/>
</dbReference>
<comment type="caution">
    <text evidence="4">The sequence shown here is derived from an EMBL/GenBank/DDBJ whole genome shotgun (WGS) entry which is preliminary data.</text>
</comment>
<dbReference type="GO" id="GO:0006260">
    <property type="term" value="P:DNA replication"/>
    <property type="evidence" value="ECO:0007669"/>
    <property type="project" value="InterPro"/>
</dbReference>
<dbReference type="GO" id="GO:0009295">
    <property type="term" value="C:nucleoid"/>
    <property type="evidence" value="ECO:0007669"/>
    <property type="project" value="TreeGrafter"/>
</dbReference>
<dbReference type="PANTHER" id="PTHR10302">
    <property type="entry name" value="SINGLE-STRANDED DNA-BINDING PROTEIN"/>
    <property type="match status" value="1"/>
</dbReference>
<evidence type="ECO:0000313" key="4">
    <source>
        <dbReference type="EMBL" id="MBK9985344.1"/>
    </source>
</evidence>
<dbReference type="NCBIfam" id="TIGR00621">
    <property type="entry name" value="ssb"/>
    <property type="match status" value="1"/>
</dbReference>
<proteinExistence type="inferred from homology"/>
<dbReference type="AlphaFoldDB" id="A0A9D7XQ75"/>
<dbReference type="GO" id="GO:0003697">
    <property type="term" value="F:single-stranded DNA binding"/>
    <property type="evidence" value="ECO:0007669"/>
    <property type="project" value="UniProtKB-UniRule"/>
</dbReference>
<dbReference type="InterPro" id="IPR012340">
    <property type="entry name" value="NA-bd_OB-fold"/>
</dbReference>
<dbReference type="HAMAP" id="MF_00984">
    <property type="entry name" value="SSB"/>
    <property type="match status" value="1"/>
</dbReference>
<sequence>MFSTVDNRVQLIGFLGQEIEVKEYAEGKKKAHMSMATHEYRKADDGKKETITIWHNLTAWDKTAENMAKIFHKGQRLYIEGKLTYREYTTNDNIKKQSTEIVVSDFKKLEPADKN</sequence>
<gene>
    <name evidence="4" type="ORF">IPP15_23895</name>
</gene>
<dbReference type="PROSITE" id="PS50935">
    <property type="entry name" value="SSB"/>
    <property type="match status" value="1"/>
</dbReference>
<dbReference type="EMBL" id="JADKGY010000035">
    <property type="protein sequence ID" value="MBK9985344.1"/>
    <property type="molecule type" value="Genomic_DNA"/>
</dbReference>
<keyword evidence="1 2" id="KW-0238">DNA-binding</keyword>
<accession>A0A9D7XQ75</accession>
<evidence type="ECO:0000256" key="3">
    <source>
        <dbReference type="PIRNR" id="PIRNR002070"/>
    </source>
</evidence>
<comment type="caution">
    <text evidence="2">Lacks conserved residue(s) required for the propagation of feature annotation.</text>
</comment>
<organism evidence="4 5">
    <name type="scientific">Candidatus Opimibacter skivensis</name>
    <dbReference type="NCBI Taxonomy" id="2982028"/>
    <lineage>
        <taxon>Bacteria</taxon>
        <taxon>Pseudomonadati</taxon>
        <taxon>Bacteroidota</taxon>
        <taxon>Saprospiria</taxon>
        <taxon>Saprospirales</taxon>
        <taxon>Saprospiraceae</taxon>
        <taxon>Candidatus Opimibacter</taxon>
    </lineage>
</organism>
<evidence type="ECO:0000313" key="5">
    <source>
        <dbReference type="Proteomes" id="UP000808337"/>
    </source>
</evidence>
<evidence type="ECO:0000256" key="2">
    <source>
        <dbReference type="HAMAP-Rule" id="MF_00984"/>
    </source>
</evidence>
<dbReference type="PIRSF" id="PIRSF002070">
    <property type="entry name" value="SSB"/>
    <property type="match status" value="1"/>
</dbReference>
<name>A0A9D7XQ75_9BACT</name>
<dbReference type="SUPFAM" id="SSF50249">
    <property type="entry name" value="Nucleic acid-binding proteins"/>
    <property type="match status" value="1"/>
</dbReference>